<sequence>MGDGELEQLLQRYAQFCDRHLSMPPAIDENEVTIAMRTLSNSVSIPVLDELSKWDFFDQYFPREPLIVKGLIRHWPAVKNWSFTHLHKILCHRVLPVEQASKYTDSNWAQMLITGSQFFTTCTLPMDEKGPFVPTIEKNCWIGRGGTISPLHTDPRENMFSQMVLEKIYYWTELGSMLASQVPQILAAVFECTLEMINKDMEAFPEHRTNFFQLIHALTVECFPGSPCVASGTTQSHH</sequence>
<dbReference type="InterPro" id="IPR014877">
    <property type="entry name" value="XPO1_C_dom"/>
</dbReference>
<comment type="caution">
    <text evidence="7">The sequence shown here is derived from an EMBL/GenBank/DDBJ whole genome shotgun (WGS) entry which is preliminary data.</text>
</comment>
<evidence type="ECO:0000313" key="7">
    <source>
        <dbReference type="EMBL" id="CAJ0591522.1"/>
    </source>
</evidence>
<dbReference type="GO" id="GO:0005634">
    <property type="term" value="C:nucleus"/>
    <property type="evidence" value="ECO:0007669"/>
    <property type="project" value="UniProtKB-SubCell"/>
</dbReference>
<accession>A0AA36DPS5</accession>
<evidence type="ECO:0000256" key="5">
    <source>
        <dbReference type="ARBA" id="ARBA00023242"/>
    </source>
</evidence>
<dbReference type="Gene3D" id="1.25.10.10">
    <property type="entry name" value="Leucine-rich Repeat Variant"/>
    <property type="match status" value="1"/>
</dbReference>
<reference evidence="7" key="1">
    <citation type="submission" date="2023-07" db="EMBL/GenBank/DDBJ databases">
        <authorList>
            <consortium name="CYATHOMIX"/>
        </authorList>
    </citation>
    <scope>NUCLEOTIDE SEQUENCE</scope>
    <source>
        <strain evidence="7">N/A</strain>
    </source>
</reference>
<dbReference type="Proteomes" id="UP001176961">
    <property type="component" value="Unassembled WGS sequence"/>
</dbReference>
<dbReference type="InterPro" id="IPR011989">
    <property type="entry name" value="ARM-like"/>
</dbReference>
<evidence type="ECO:0000313" key="8">
    <source>
        <dbReference type="Proteomes" id="UP001176961"/>
    </source>
</evidence>
<dbReference type="InterPro" id="IPR014710">
    <property type="entry name" value="RmlC-like_jellyroll"/>
</dbReference>
<dbReference type="Gene3D" id="2.60.120.10">
    <property type="entry name" value="Jelly Rolls"/>
    <property type="match status" value="1"/>
</dbReference>
<feature type="domain" description="Exportin-1 C-terminal" evidence="6">
    <location>
        <begin position="172"/>
        <end position="224"/>
    </location>
</feature>
<dbReference type="PANTHER" id="PTHR12461">
    <property type="entry name" value="HYPOXIA-INDUCIBLE FACTOR 1 ALPHA INHIBITOR-RELATED"/>
    <property type="match status" value="1"/>
</dbReference>
<evidence type="ECO:0000256" key="3">
    <source>
        <dbReference type="ARBA" id="ARBA00022448"/>
    </source>
</evidence>
<evidence type="ECO:0000259" key="6">
    <source>
        <dbReference type="Pfam" id="PF08767"/>
    </source>
</evidence>
<proteinExistence type="inferred from homology"/>
<keyword evidence="8" id="KW-1185">Reference proteome</keyword>
<dbReference type="InterPro" id="IPR016024">
    <property type="entry name" value="ARM-type_fold"/>
</dbReference>
<evidence type="ECO:0000256" key="4">
    <source>
        <dbReference type="ARBA" id="ARBA00022927"/>
    </source>
</evidence>
<comment type="subcellular location">
    <subcellularLocation>
        <location evidence="1">Nucleus</location>
    </subcellularLocation>
</comment>
<dbReference type="SUPFAM" id="SSF51197">
    <property type="entry name" value="Clavaminate synthase-like"/>
    <property type="match status" value="1"/>
</dbReference>
<comment type="similarity">
    <text evidence="2">Belongs to the exportin family.</text>
</comment>
<dbReference type="AlphaFoldDB" id="A0AA36DPS5"/>
<dbReference type="SUPFAM" id="SSF48371">
    <property type="entry name" value="ARM repeat"/>
    <property type="match status" value="1"/>
</dbReference>
<evidence type="ECO:0000256" key="1">
    <source>
        <dbReference type="ARBA" id="ARBA00004123"/>
    </source>
</evidence>
<gene>
    <name evidence="7" type="ORF">CYNAS_LOCUS3505</name>
</gene>
<dbReference type="GO" id="GO:0005049">
    <property type="term" value="F:nuclear export signal receptor activity"/>
    <property type="evidence" value="ECO:0007669"/>
    <property type="project" value="InterPro"/>
</dbReference>
<organism evidence="7 8">
    <name type="scientific">Cylicocyclus nassatus</name>
    <name type="common">Nematode worm</name>
    <dbReference type="NCBI Taxonomy" id="53992"/>
    <lineage>
        <taxon>Eukaryota</taxon>
        <taxon>Metazoa</taxon>
        <taxon>Ecdysozoa</taxon>
        <taxon>Nematoda</taxon>
        <taxon>Chromadorea</taxon>
        <taxon>Rhabditida</taxon>
        <taxon>Rhabditina</taxon>
        <taxon>Rhabditomorpha</taxon>
        <taxon>Strongyloidea</taxon>
        <taxon>Strongylidae</taxon>
        <taxon>Cylicocyclus</taxon>
    </lineage>
</organism>
<keyword evidence="5" id="KW-0539">Nucleus</keyword>
<protein>
    <recommendedName>
        <fullName evidence="6">Exportin-1 C-terminal domain-containing protein</fullName>
    </recommendedName>
</protein>
<keyword evidence="3" id="KW-0813">Transport</keyword>
<dbReference type="Gene3D" id="2.60.120.650">
    <property type="entry name" value="Cupin"/>
    <property type="match status" value="1"/>
</dbReference>
<name>A0AA36DPS5_CYLNA</name>
<dbReference type="PANTHER" id="PTHR12461:SF105">
    <property type="entry name" value="HYPOXIA-INDUCIBLE FACTOR 1-ALPHA INHIBITOR"/>
    <property type="match status" value="1"/>
</dbReference>
<dbReference type="GO" id="GO:0015031">
    <property type="term" value="P:protein transport"/>
    <property type="evidence" value="ECO:0007669"/>
    <property type="project" value="UniProtKB-KW"/>
</dbReference>
<dbReference type="EMBL" id="CATQJL010000001">
    <property type="protein sequence ID" value="CAJ0591522.1"/>
    <property type="molecule type" value="Genomic_DNA"/>
</dbReference>
<keyword evidence="4" id="KW-0653">Protein transport</keyword>
<evidence type="ECO:0000256" key="2">
    <source>
        <dbReference type="ARBA" id="ARBA00009466"/>
    </source>
</evidence>
<dbReference type="Pfam" id="PF08767">
    <property type="entry name" value="CRM1_C"/>
    <property type="match status" value="1"/>
</dbReference>